<feature type="signal peptide" evidence="6">
    <location>
        <begin position="1"/>
        <end position="22"/>
    </location>
</feature>
<dbReference type="GO" id="GO:0005199">
    <property type="term" value="F:structural constituent of cell wall"/>
    <property type="evidence" value="ECO:0007669"/>
    <property type="project" value="InterPro"/>
</dbReference>
<evidence type="ECO:0000313" key="8">
    <source>
        <dbReference type="Proteomes" id="UP000019462"/>
    </source>
</evidence>
<keyword evidence="8" id="KW-1185">Reference proteome</keyword>
<sequence length="450" mass="46795">MKYLQFLAAVAAVSAFSGPVLAGSVVDNTNQVVPVQLTGALLSQVGNGQVAERSVKVDNDAQFVPVQGTIAALSAVENLQHVARKAPEFEHEGGDIVKNTNQVLPIQATAALLSQVGNLQTAGKRGVHGDNIVENTNQVIPIQATAAALSSVLNSQKASRSVVDNDNQVAPIEATLAALSQVANGQASKRDGAVINDNQVVPVQAVAAALSQVVSGQKTKRGETKETDNVNQIAPAQATLSALSDVISSAHARRAMDVEQYKTLTYAVDALQKAVDQTNYSDKTHHVDAMTGTAEHLTDKRDSSADPTALLGSAMSGISVPVGNKDLLKGLARRWAAEEDAAMAKRRSVDGRGQRPRPRGSSEHNNNGQCSVGDAQCCTQVIKDEGKKKTLAGVLGLNSLAEGDIGLNCQQIPLLGGIAAQSICKATPVCCTNVSQDGLVNIGCTSIPIN</sequence>
<evidence type="ECO:0000256" key="6">
    <source>
        <dbReference type="SAM" id="SignalP"/>
    </source>
</evidence>
<comment type="caution">
    <text evidence="7">The sequence shown here is derived from an EMBL/GenBank/DDBJ whole genome shotgun (WGS) entry which is preliminary data.</text>
</comment>
<dbReference type="SMART" id="SM00075">
    <property type="entry name" value="HYDRO"/>
    <property type="match status" value="1"/>
</dbReference>
<comment type="subcellular location">
    <subcellularLocation>
        <location evidence="1">Secreted</location>
        <location evidence="1">Cell wall</location>
    </subcellularLocation>
</comment>
<feature type="chain" id="PRO_5004833084" evidence="6">
    <location>
        <begin position="23"/>
        <end position="450"/>
    </location>
</feature>
<dbReference type="GO" id="GO:0009277">
    <property type="term" value="C:fungal-type cell wall"/>
    <property type="evidence" value="ECO:0007669"/>
    <property type="project" value="InterPro"/>
</dbReference>
<evidence type="ECO:0000256" key="1">
    <source>
        <dbReference type="ARBA" id="ARBA00004191"/>
    </source>
</evidence>
<keyword evidence="4" id="KW-1015">Disulfide bond</keyword>
<accession>W3VLE6</accession>
<evidence type="ECO:0000256" key="5">
    <source>
        <dbReference type="SAM" id="MobiDB-lite"/>
    </source>
</evidence>
<feature type="region of interest" description="Disordered" evidence="5">
    <location>
        <begin position="341"/>
        <end position="369"/>
    </location>
</feature>
<proteinExistence type="predicted"/>
<evidence type="ECO:0000256" key="2">
    <source>
        <dbReference type="ARBA" id="ARBA00022512"/>
    </source>
</evidence>
<dbReference type="EMBL" id="AWNI01000011">
    <property type="protein sequence ID" value="ETS62364.1"/>
    <property type="molecule type" value="Genomic_DNA"/>
</dbReference>
<name>W3VLE6_MOEAP</name>
<keyword evidence="6" id="KW-0732">Signal</keyword>
<evidence type="ECO:0000256" key="4">
    <source>
        <dbReference type="ARBA" id="ARBA00023157"/>
    </source>
</evidence>
<dbReference type="CDD" id="cd23507">
    <property type="entry name" value="hydrophobin_I"/>
    <property type="match status" value="1"/>
</dbReference>
<organism evidence="7 8">
    <name type="scientific">Moesziomyces aphidis</name>
    <name type="common">Pseudozyma aphidis</name>
    <dbReference type="NCBI Taxonomy" id="84754"/>
    <lineage>
        <taxon>Eukaryota</taxon>
        <taxon>Fungi</taxon>
        <taxon>Dikarya</taxon>
        <taxon>Basidiomycota</taxon>
        <taxon>Ustilaginomycotina</taxon>
        <taxon>Ustilaginomycetes</taxon>
        <taxon>Ustilaginales</taxon>
        <taxon>Ustilaginaceae</taxon>
        <taxon>Moesziomyces</taxon>
    </lineage>
</organism>
<evidence type="ECO:0000313" key="7">
    <source>
        <dbReference type="EMBL" id="ETS62364.1"/>
    </source>
</evidence>
<dbReference type="AlphaFoldDB" id="W3VLE6"/>
<dbReference type="Proteomes" id="UP000019462">
    <property type="component" value="Unassembled WGS sequence"/>
</dbReference>
<dbReference type="HOGENOM" id="CLU_608482_0_0_1"/>
<keyword evidence="2" id="KW-0134">Cell wall</keyword>
<evidence type="ECO:0000256" key="3">
    <source>
        <dbReference type="ARBA" id="ARBA00022525"/>
    </source>
</evidence>
<gene>
    <name evidence="7" type="ORF">PaG_03449</name>
</gene>
<dbReference type="OrthoDB" id="4225815at2759"/>
<protein>
    <submittedName>
        <fullName evidence="7">Hydrophobin 3</fullName>
    </submittedName>
</protein>
<reference evidence="7 8" key="1">
    <citation type="journal article" date="2014" name="Genome Announc.">
        <title>Genome sequence of the basidiomycetous fungus Pseudozyma aphidis DSM70725, an efficient producer of biosurfactant mannosylerythritol lipids.</title>
        <authorList>
            <person name="Lorenz S."/>
            <person name="Guenther M."/>
            <person name="Grumaz C."/>
            <person name="Rupp S."/>
            <person name="Zibek S."/>
            <person name="Sohn K."/>
        </authorList>
    </citation>
    <scope>NUCLEOTIDE SEQUENCE [LARGE SCALE GENOMIC DNA]</scope>
    <source>
        <strain evidence="8">ATCC 32657 / CBS 517.83 / DSM 70725 / JCM 10318 / NBRC 10182 / NRRL Y-7954 / St-0401</strain>
    </source>
</reference>
<dbReference type="Pfam" id="PF01185">
    <property type="entry name" value="Hydrophobin"/>
    <property type="match status" value="1"/>
</dbReference>
<keyword evidence="3" id="KW-0964">Secreted</keyword>
<dbReference type="InterPro" id="IPR001338">
    <property type="entry name" value="Class_I_Hydrophobin"/>
</dbReference>